<keyword evidence="10" id="KW-1185">Reference proteome</keyword>
<keyword evidence="6 7" id="KW-0998">Cell outer membrane</keyword>
<keyword evidence="2 7" id="KW-0813">Transport</keyword>
<dbReference type="Proteomes" id="UP000646484">
    <property type="component" value="Unassembled WGS sequence"/>
</dbReference>
<evidence type="ECO:0000313" key="9">
    <source>
        <dbReference type="EMBL" id="MBC5622999.1"/>
    </source>
</evidence>
<feature type="domain" description="Secretin/TonB short N-terminal" evidence="8">
    <location>
        <begin position="69"/>
        <end position="120"/>
    </location>
</feature>
<evidence type="ECO:0000256" key="2">
    <source>
        <dbReference type="ARBA" id="ARBA00022448"/>
    </source>
</evidence>
<dbReference type="InterPro" id="IPR039426">
    <property type="entry name" value="TonB-dep_rcpt-like"/>
</dbReference>
<dbReference type="RefSeq" id="WP_186977950.1">
    <property type="nucleotide sequence ID" value="NZ_JACOOH010000008.1"/>
</dbReference>
<name>A0ABR7D5C3_9BACT</name>
<dbReference type="Gene3D" id="2.60.40.1120">
    <property type="entry name" value="Carboxypeptidase-like, regulatory domain"/>
    <property type="match status" value="1"/>
</dbReference>
<dbReference type="InterPro" id="IPR036942">
    <property type="entry name" value="Beta-barrel_TonB_sf"/>
</dbReference>
<dbReference type="Pfam" id="PF07660">
    <property type="entry name" value="STN"/>
    <property type="match status" value="1"/>
</dbReference>
<dbReference type="Pfam" id="PF07715">
    <property type="entry name" value="Plug"/>
    <property type="match status" value="1"/>
</dbReference>
<dbReference type="PROSITE" id="PS52016">
    <property type="entry name" value="TONB_DEPENDENT_REC_3"/>
    <property type="match status" value="1"/>
</dbReference>
<comment type="subcellular location">
    <subcellularLocation>
        <location evidence="1 7">Cell outer membrane</location>
        <topology evidence="1 7">Multi-pass membrane protein</topology>
    </subcellularLocation>
</comment>
<dbReference type="InterPro" id="IPR037066">
    <property type="entry name" value="Plug_dom_sf"/>
</dbReference>
<keyword evidence="3 7" id="KW-1134">Transmembrane beta strand</keyword>
<comment type="similarity">
    <text evidence="7">Belongs to the TonB-dependent receptor family.</text>
</comment>
<evidence type="ECO:0000256" key="3">
    <source>
        <dbReference type="ARBA" id="ARBA00022452"/>
    </source>
</evidence>
<comment type="caution">
    <text evidence="9">The sequence shown here is derived from an EMBL/GenBank/DDBJ whole genome shotgun (WGS) entry which is preliminary data.</text>
</comment>
<sequence length="1204" mass="135892">MKKSNVVWLVLSKNKRQQLWRIMKLTWILCVCFVCTLSANSLAQQKLSMNLGETSIKTVFEEIRKQTNKIVIYNDDRLALRKKVNADFKDMELADVLERVLAGSGMTYKFVDDYIVITPAVKPAQDEKKAFRVKGFVYDQNKEALPGVTVKVAGVPLGTSTDVNGWFTMELTEKATLEFSFVGYKRKTLALTDQMLKDTIRVYMEEEVNEMDEVVVTGYQEIRKDRMTGSVTVITAKELENSAFKSIDQILEGKVAGLYSFKTSGAPGTRANVRIRGDNSISGNKEPMWVVDGLPLQGGVASINVLNAGNIQESALDHGIGNLSPADIESITILKDAAASAIYGARAANGVIVIKTKRGFEGDATFSYNGSFGIVSAPSIDLDFMNGREKVDFELQLMRDFHRADQAGLAGKIYDNYKQGRISAAEYDAELNRLRSTNTDWFDEIFRKGFSHSHFLSMRGGSAKTNYYASLNYSGQDGVLKSNHYNNLGAKLEVRHKPIENLELHFQVEGNYREDVDHASAVDPFKYAVFANPYEKPYNEDGSYAADLSYLGDNWSDLKYGYRFDTFNILRELDETQNKSIASDVSARLGFNYKIMEGLTADVSGSLTYSTNNTEKWAGPETYASYANASFVRAALKINPEKEIPAGYNNGYLREGSGRSTAFALRGLLSYNNDQLEGHSFSVVVGSEISGSKSYNNFHNFPEFNQIYRFTTFPSFDDPAGQIKYENFVSQNIFNNMMGTGEAQDRSASFFAAFTYTLRDKYVFNVNARFDGADIIGTDNRFTPLWSASFRWNAMRENFLKNVNFISDLAVRVSYGYTGNIDRSSYPMPLVYLSGEKYDGLFIAESVTFPNPNIKWEHKEDRNIGLDFAFWNNRIGGTFNYYWNTTRDLLGDMTTPISYGRESIRTNVSSLENKGWEFNINLRLDLGKDVYWVNSFNIAQNKNKITDTFIKNFEEFQDVSWNGSTANIEGYATGTIFGHRFAGVNPATGNAMFYLTERAREVWAENKEVSIDEIPYVMEDTDSELDQNVLKASLVNLGTLNPKVTGGFSSTLSWKQLEVRLGFAYSAGHRLETFNERKYAPNGSTRSEVHFSRTNRLKSAMNRWRTPGDITDTPRYSFRGASYHQMLTDDKYEKADFLAFRDLTVSYDLRGDWFKYIGLSRCRVGLQVSNVFVFTKYSGLDVTTGGAFNYPNPRTYMFNLSLGF</sequence>
<evidence type="ECO:0000256" key="1">
    <source>
        <dbReference type="ARBA" id="ARBA00004571"/>
    </source>
</evidence>
<dbReference type="InterPro" id="IPR023996">
    <property type="entry name" value="TonB-dep_OMP_SusC/RagA"/>
</dbReference>
<protein>
    <submittedName>
        <fullName evidence="9">SusC/RagA family TonB-linked outer membrane protein</fullName>
    </submittedName>
</protein>
<evidence type="ECO:0000256" key="4">
    <source>
        <dbReference type="ARBA" id="ARBA00022692"/>
    </source>
</evidence>
<evidence type="ECO:0000256" key="7">
    <source>
        <dbReference type="PROSITE-ProRule" id="PRU01360"/>
    </source>
</evidence>
<dbReference type="Gene3D" id="2.40.170.20">
    <property type="entry name" value="TonB-dependent receptor, beta-barrel domain"/>
    <property type="match status" value="1"/>
</dbReference>
<dbReference type="SUPFAM" id="SSF49464">
    <property type="entry name" value="Carboxypeptidase regulatory domain-like"/>
    <property type="match status" value="1"/>
</dbReference>
<dbReference type="SMART" id="SM00965">
    <property type="entry name" value="STN"/>
    <property type="match status" value="1"/>
</dbReference>
<dbReference type="InterPro" id="IPR011662">
    <property type="entry name" value="Secretin/TonB_short_N"/>
</dbReference>
<reference evidence="9 10" key="1">
    <citation type="submission" date="2020-08" db="EMBL/GenBank/DDBJ databases">
        <title>Genome public.</title>
        <authorList>
            <person name="Liu C."/>
            <person name="Sun Q."/>
        </authorList>
    </citation>
    <scope>NUCLEOTIDE SEQUENCE [LARGE SCALE GENOMIC DNA]</scope>
    <source>
        <strain evidence="9 10">NSJ-56</strain>
    </source>
</reference>
<organism evidence="9 10">
    <name type="scientific">Butyricimonas hominis</name>
    <dbReference type="NCBI Taxonomy" id="2763032"/>
    <lineage>
        <taxon>Bacteria</taxon>
        <taxon>Pseudomonadati</taxon>
        <taxon>Bacteroidota</taxon>
        <taxon>Bacteroidia</taxon>
        <taxon>Bacteroidales</taxon>
        <taxon>Odoribacteraceae</taxon>
        <taxon>Butyricimonas</taxon>
    </lineage>
</organism>
<evidence type="ECO:0000256" key="5">
    <source>
        <dbReference type="ARBA" id="ARBA00023136"/>
    </source>
</evidence>
<evidence type="ECO:0000313" key="10">
    <source>
        <dbReference type="Proteomes" id="UP000646484"/>
    </source>
</evidence>
<accession>A0ABR7D5C3</accession>
<dbReference type="EMBL" id="JACOOH010000008">
    <property type="protein sequence ID" value="MBC5622999.1"/>
    <property type="molecule type" value="Genomic_DNA"/>
</dbReference>
<proteinExistence type="inferred from homology"/>
<evidence type="ECO:0000259" key="8">
    <source>
        <dbReference type="SMART" id="SM00965"/>
    </source>
</evidence>
<evidence type="ECO:0000256" key="6">
    <source>
        <dbReference type="ARBA" id="ARBA00023237"/>
    </source>
</evidence>
<gene>
    <name evidence="9" type="ORF">H8S64_18045</name>
</gene>
<dbReference type="NCBIfam" id="TIGR04057">
    <property type="entry name" value="SusC_RagA_signa"/>
    <property type="match status" value="1"/>
</dbReference>
<dbReference type="InterPro" id="IPR008969">
    <property type="entry name" value="CarboxyPept-like_regulatory"/>
</dbReference>
<dbReference type="NCBIfam" id="TIGR04056">
    <property type="entry name" value="OMP_RagA_SusC"/>
    <property type="match status" value="1"/>
</dbReference>
<dbReference type="InterPro" id="IPR023997">
    <property type="entry name" value="TonB-dep_OMP_SusC/RagA_CS"/>
</dbReference>
<dbReference type="Pfam" id="PF13715">
    <property type="entry name" value="CarbopepD_reg_2"/>
    <property type="match status" value="1"/>
</dbReference>
<dbReference type="SUPFAM" id="SSF56935">
    <property type="entry name" value="Porins"/>
    <property type="match status" value="1"/>
</dbReference>
<dbReference type="InterPro" id="IPR012910">
    <property type="entry name" value="Plug_dom"/>
</dbReference>
<dbReference type="Gene3D" id="2.170.130.10">
    <property type="entry name" value="TonB-dependent receptor, plug domain"/>
    <property type="match status" value="1"/>
</dbReference>
<keyword evidence="4 7" id="KW-0812">Transmembrane</keyword>
<keyword evidence="5 7" id="KW-0472">Membrane</keyword>